<feature type="region of interest" description="Disordered" evidence="2">
    <location>
        <begin position="567"/>
        <end position="586"/>
    </location>
</feature>
<organism evidence="4 5">
    <name type="scientific">Orchesella dallaii</name>
    <dbReference type="NCBI Taxonomy" id="48710"/>
    <lineage>
        <taxon>Eukaryota</taxon>
        <taxon>Metazoa</taxon>
        <taxon>Ecdysozoa</taxon>
        <taxon>Arthropoda</taxon>
        <taxon>Hexapoda</taxon>
        <taxon>Collembola</taxon>
        <taxon>Entomobryomorpha</taxon>
        <taxon>Entomobryoidea</taxon>
        <taxon>Orchesellidae</taxon>
        <taxon>Orchesellinae</taxon>
        <taxon>Orchesella</taxon>
    </lineage>
</organism>
<accession>A0ABP1QWG3</accession>
<feature type="region of interest" description="Disordered" evidence="2">
    <location>
        <begin position="432"/>
        <end position="456"/>
    </location>
</feature>
<dbReference type="Pfam" id="PF00640">
    <property type="entry name" value="PID"/>
    <property type="match status" value="1"/>
</dbReference>
<dbReference type="SMART" id="SM00462">
    <property type="entry name" value="PTB"/>
    <property type="match status" value="1"/>
</dbReference>
<dbReference type="PROSITE" id="PS01179">
    <property type="entry name" value="PID"/>
    <property type="match status" value="1"/>
</dbReference>
<comment type="caution">
    <text evidence="4">The sequence shown here is derived from an EMBL/GenBank/DDBJ whole genome shotgun (WGS) entry which is preliminary data.</text>
</comment>
<sequence length="657" mass="72428">MPSKNKQYNLVQSDDLDTRIPLMPEEAFQHGIPFNCKFIGSMDIPRPTSRVEIVAAMRRVRVEFKSKGVKKKKVTLTVSVDGMKTTLRKKNRKRKKRSNSYVDVDGPNSMVVLSHPIYRIFYVSHDSQDVKIFSYIARETSSNVFHCCVFKAANKNQAMRIVRTVGQAFEVCHKLVGTAGEDDEPEEAQESDTNVSSVVESKPPEIAPPPIDPPPVIPEQQSNVSGSSTSLPDKAGSSSSSTPPILASGLNRINEIEREITPTQKPHKPQNLDLSKRDNDLMNLQTPTSSAVPTPTQTQSFFKDLNTLHSNIPVLSPKVRMEGNKENLAQVHEAQLLKEQLEQQTQNTRAALAQIQLLRDQLAAESAARIEAQARTHQLLIHNKELLDHLQTLVRTIQELESGGGGFKQDRGSNNSIAAATGVTLPQVLSTQMHHHPHHMHQRSGSPASTPPPATLPISFQEIESLRRQNATLLDTLIYENNARPSTSAMGYYPAMPHPHTRYYPQPYYPQLPPSLLYSSPYANASASLIMSNSTQSQSSSTSSSRGMLTGEPGTSSEMLATIFTSGGQPVLPAGRDNPFIRPLDTENKSLLAPPSVIPKLGQIGRNASADYDGSGAFEESNLRRNVLGRSVSEKIGHRSELMSQVQRTAWARHTTK</sequence>
<feature type="compositionally biased region" description="Basic residues" evidence="2">
    <location>
        <begin position="433"/>
        <end position="442"/>
    </location>
</feature>
<evidence type="ECO:0000313" key="5">
    <source>
        <dbReference type="Proteomes" id="UP001642540"/>
    </source>
</evidence>
<dbReference type="Proteomes" id="UP001642540">
    <property type="component" value="Unassembled WGS sequence"/>
</dbReference>
<feature type="region of interest" description="Disordered" evidence="2">
    <location>
        <begin position="180"/>
        <end position="247"/>
    </location>
</feature>
<name>A0ABP1QWG3_9HEXA</name>
<dbReference type="InterPro" id="IPR051133">
    <property type="entry name" value="Adapter_Engulfment-Domain"/>
</dbReference>
<dbReference type="PANTHER" id="PTHR11232">
    <property type="entry name" value="PHOSPHOTYROSINE INTERACTION DOMAIN-CONTAINING FAMILY MEMBER"/>
    <property type="match status" value="1"/>
</dbReference>
<reference evidence="4 5" key="1">
    <citation type="submission" date="2024-08" db="EMBL/GenBank/DDBJ databases">
        <authorList>
            <person name="Cucini C."/>
            <person name="Frati F."/>
        </authorList>
    </citation>
    <scope>NUCLEOTIDE SEQUENCE [LARGE SCALE GENOMIC DNA]</scope>
</reference>
<feature type="compositionally biased region" description="Acidic residues" evidence="2">
    <location>
        <begin position="180"/>
        <end position="190"/>
    </location>
</feature>
<feature type="region of interest" description="Disordered" evidence="2">
    <location>
        <begin position="534"/>
        <end position="555"/>
    </location>
</feature>
<dbReference type="InterPro" id="IPR006020">
    <property type="entry name" value="PTB/PI_dom"/>
</dbReference>
<protein>
    <recommendedName>
        <fullName evidence="3">PID domain-containing protein</fullName>
    </recommendedName>
</protein>
<feature type="domain" description="PID" evidence="3">
    <location>
        <begin position="31"/>
        <end position="174"/>
    </location>
</feature>
<feature type="compositionally biased region" description="Pro residues" evidence="2">
    <location>
        <begin position="205"/>
        <end position="217"/>
    </location>
</feature>
<proteinExistence type="predicted"/>
<feature type="coiled-coil region" evidence="1">
    <location>
        <begin position="324"/>
        <end position="361"/>
    </location>
</feature>
<keyword evidence="1" id="KW-0175">Coiled coil</keyword>
<evidence type="ECO:0000259" key="3">
    <source>
        <dbReference type="PROSITE" id="PS01179"/>
    </source>
</evidence>
<keyword evidence="5" id="KW-1185">Reference proteome</keyword>
<gene>
    <name evidence="4" type="ORF">ODALV1_LOCUS16106</name>
</gene>
<evidence type="ECO:0000313" key="4">
    <source>
        <dbReference type="EMBL" id="CAL8113634.1"/>
    </source>
</evidence>
<dbReference type="PANTHER" id="PTHR11232:SF17">
    <property type="entry name" value="CAPON-LIKE PROTEIN"/>
    <property type="match status" value="1"/>
</dbReference>
<dbReference type="EMBL" id="CAXLJM020000049">
    <property type="protein sequence ID" value="CAL8113634.1"/>
    <property type="molecule type" value="Genomic_DNA"/>
</dbReference>
<dbReference type="SUPFAM" id="SSF50729">
    <property type="entry name" value="PH domain-like"/>
    <property type="match status" value="1"/>
</dbReference>
<dbReference type="Gene3D" id="2.30.29.30">
    <property type="entry name" value="Pleckstrin-homology domain (PH domain)/Phosphotyrosine-binding domain (PTB)"/>
    <property type="match status" value="1"/>
</dbReference>
<feature type="compositionally biased region" description="Polar residues" evidence="2">
    <location>
        <begin position="219"/>
        <end position="231"/>
    </location>
</feature>
<evidence type="ECO:0000256" key="2">
    <source>
        <dbReference type="SAM" id="MobiDB-lite"/>
    </source>
</evidence>
<evidence type="ECO:0000256" key="1">
    <source>
        <dbReference type="SAM" id="Coils"/>
    </source>
</evidence>
<dbReference type="InterPro" id="IPR011993">
    <property type="entry name" value="PH-like_dom_sf"/>
</dbReference>
<feature type="compositionally biased region" description="Low complexity" evidence="2">
    <location>
        <begin position="534"/>
        <end position="545"/>
    </location>
</feature>